<gene>
    <name evidence="1" type="ORF">GCM10011579_034820</name>
</gene>
<dbReference type="Proteomes" id="UP000600365">
    <property type="component" value="Unassembled WGS sequence"/>
</dbReference>
<dbReference type="AlphaFoldDB" id="A0A918D4I7"/>
<protein>
    <submittedName>
        <fullName evidence="1">Uncharacterized protein</fullName>
    </submittedName>
</protein>
<evidence type="ECO:0000313" key="2">
    <source>
        <dbReference type="Proteomes" id="UP000600365"/>
    </source>
</evidence>
<keyword evidence="2" id="KW-1185">Reference proteome</keyword>
<dbReference type="EMBL" id="BMMM01000005">
    <property type="protein sequence ID" value="GGN64876.1"/>
    <property type="molecule type" value="Genomic_DNA"/>
</dbReference>
<comment type="caution">
    <text evidence="1">The sequence shown here is derived from an EMBL/GenBank/DDBJ whole genome shotgun (WGS) entry which is preliminary data.</text>
</comment>
<sequence>MDQDMVVLARVKLLSANRRVVRGAEGLWIYRLLTQVEPEVYGSKLAYVLVEASASPLVREMPGQRLALLDEAVTVATALGVANPYRAKVLARALAARRRELESRPAT</sequence>
<proteinExistence type="predicted"/>
<reference evidence="1 2" key="1">
    <citation type="journal article" date="2014" name="Int. J. Syst. Evol. Microbiol.">
        <title>Complete genome sequence of Corynebacterium casei LMG S-19264T (=DSM 44701T), isolated from a smear-ripened cheese.</title>
        <authorList>
            <consortium name="US DOE Joint Genome Institute (JGI-PGF)"/>
            <person name="Walter F."/>
            <person name="Albersmeier A."/>
            <person name="Kalinowski J."/>
            <person name="Ruckert C."/>
        </authorList>
    </citation>
    <scope>NUCLEOTIDE SEQUENCE [LARGE SCALE GENOMIC DNA]</scope>
    <source>
        <strain evidence="1 2">CGMCC 4.7111</strain>
    </source>
</reference>
<evidence type="ECO:0000313" key="1">
    <source>
        <dbReference type="EMBL" id="GGN64876.1"/>
    </source>
</evidence>
<accession>A0A918D4I7</accession>
<dbReference type="RefSeq" id="WP_189186874.1">
    <property type="nucleotide sequence ID" value="NZ_BMMM01000005.1"/>
</dbReference>
<organism evidence="1 2">
    <name type="scientific">Streptomyces albiflavescens</name>
    <dbReference type="NCBI Taxonomy" id="1623582"/>
    <lineage>
        <taxon>Bacteria</taxon>
        <taxon>Bacillati</taxon>
        <taxon>Actinomycetota</taxon>
        <taxon>Actinomycetes</taxon>
        <taxon>Kitasatosporales</taxon>
        <taxon>Streptomycetaceae</taxon>
        <taxon>Streptomyces</taxon>
    </lineage>
</organism>
<name>A0A918D4I7_9ACTN</name>